<dbReference type="Gene3D" id="3.50.7.10">
    <property type="entry name" value="GroEL"/>
    <property type="match status" value="1"/>
</dbReference>
<dbReference type="SUPFAM" id="SSF48592">
    <property type="entry name" value="GroEL equatorial domain-like"/>
    <property type="match status" value="1"/>
</dbReference>
<dbReference type="SUPFAM" id="SSF52029">
    <property type="entry name" value="GroEL apical domain-like"/>
    <property type="match status" value="1"/>
</dbReference>
<keyword evidence="5 8" id="KW-0547">Nucleotide-binding</keyword>
<feature type="compositionally biased region" description="Polar residues" evidence="10">
    <location>
        <begin position="1"/>
        <end position="15"/>
    </location>
</feature>
<dbReference type="FunFam" id="3.50.7.10:FF:000010">
    <property type="entry name" value="T-complex protein 1 subunit delta"/>
    <property type="match status" value="1"/>
</dbReference>
<dbReference type="InterPro" id="IPR002423">
    <property type="entry name" value="Cpn60/GroEL/TCP-1"/>
</dbReference>
<comment type="similarity">
    <text evidence="2 8">Belongs to the TCP-1 chaperonin family.</text>
</comment>
<dbReference type="GO" id="GO:0005524">
    <property type="term" value="F:ATP binding"/>
    <property type="evidence" value="ECO:0007669"/>
    <property type="project" value="UniProtKB-KW"/>
</dbReference>
<evidence type="ECO:0000256" key="1">
    <source>
        <dbReference type="ARBA" id="ARBA00004496"/>
    </source>
</evidence>
<dbReference type="GO" id="GO:0016887">
    <property type="term" value="F:ATP hydrolysis activity"/>
    <property type="evidence" value="ECO:0007669"/>
    <property type="project" value="InterPro"/>
</dbReference>
<keyword evidence="4" id="KW-0963">Cytoplasm</keyword>
<proteinExistence type="inferred from homology"/>
<evidence type="ECO:0000256" key="3">
    <source>
        <dbReference type="ARBA" id="ARBA00016107"/>
    </source>
</evidence>
<sequence length="679" mass="74311">MTKVAQTAPRSTANAGSGHKENQYTDRGKPAAIRSSNITAAKAVADAIRTSLGPKGMDKMIQEAKGDVTVTNDGATILRQMKLLHPAAKMLVELSKAQDIETGDGTTTVVVLAGSLLDACSKLLNKGIHPTTISDAFQRAAVKACEIIDNMAVPVKLDDMQQLIKIATTSLNSKVVSQHSGALAPIAVKAVLEAVDPSSPHTVTLDDVRVVKKLGGTVEDTELVDGLILTQRVAPGCGVKRVEKAKIGLIQFCVSPPKTDMENTVIVTDYTQMDRIMKEERQYILNIVKAVKKAGCNVLLIQKSILRDAVNDLALHYFSKMNIMVVKDIERTEVEFICKTLHCTPIASLDHFNPEYLGSANLVEESEATARCVRITGIQNKGRTVSILVRGSNKLMLDEAERSLHDALCVIRCLVKKGALVAGGGAPEIEVAQKLALLANTTPGLDQYCFRAFADAFEVVPYTLAENAGLNPIQTVTELRALHARGQVNAGIDVRMGAVADILSQDVMQPVLVSHSVVSLAAETVRSILKIDDVPHGTRLVLLETLAPIRARQFWTQFVVTFAHSMYAGFRCHSRIRLSYVRYPFQTMSDLLPPEENDRWWHISYGPKACYDRTVTIIVSSVRRFGNLYADFILVKPKRTRIVNSIALRVITAHKLDQHNKQVDLAYSSKMASVESNRY</sequence>
<evidence type="ECO:0000256" key="6">
    <source>
        <dbReference type="ARBA" id="ARBA00022840"/>
    </source>
</evidence>
<reference key="2">
    <citation type="submission" date="2011-10" db="EMBL/GenBank/DDBJ databases">
        <title>The genome and transcriptome sequence of Clonorchis sinensis provide insights into the carcinogenic liver fluke.</title>
        <authorList>
            <person name="Wang X."/>
            <person name="Huang Y."/>
            <person name="Chen W."/>
            <person name="Liu H."/>
            <person name="Guo L."/>
            <person name="Chen Y."/>
            <person name="Luo F."/>
            <person name="Zhou W."/>
            <person name="Sun J."/>
            <person name="Mao Q."/>
            <person name="Liang P."/>
            <person name="Zhou C."/>
            <person name="Tian Y."/>
            <person name="Men J."/>
            <person name="Lv X."/>
            <person name="Huang L."/>
            <person name="Zhou J."/>
            <person name="Hu Y."/>
            <person name="Li R."/>
            <person name="Zhang F."/>
            <person name="Lei H."/>
            <person name="Li X."/>
            <person name="Hu X."/>
            <person name="Liang C."/>
            <person name="Xu J."/>
            <person name="Wu Z."/>
            <person name="Yu X."/>
        </authorList>
    </citation>
    <scope>NUCLEOTIDE SEQUENCE</scope>
    <source>
        <strain>Henan</strain>
    </source>
</reference>
<dbReference type="InterPro" id="IPR053374">
    <property type="entry name" value="TCP-1_chaperonin"/>
</dbReference>
<dbReference type="Gene3D" id="3.30.260.10">
    <property type="entry name" value="TCP-1-like chaperonin intermediate domain"/>
    <property type="match status" value="1"/>
</dbReference>
<dbReference type="InterPro" id="IPR027409">
    <property type="entry name" value="GroEL-like_apical_dom_sf"/>
</dbReference>
<feature type="compositionally biased region" description="Basic and acidic residues" evidence="10">
    <location>
        <begin position="18"/>
        <end position="29"/>
    </location>
</feature>
<keyword evidence="6 8" id="KW-0067">ATP-binding</keyword>
<comment type="subcellular location">
    <subcellularLocation>
        <location evidence="1">Cytoplasm</location>
    </subcellularLocation>
</comment>
<dbReference type="PROSITE" id="PS00751">
    <property type="entry name" value="TCP1_2"/>
    <property type="match status" value="1"/>
</dbReference>
<dbReference type="NCBIfam" id="NF041082">
    <property type="entry name" value="thermosome_alpha"/>
    <property type="match status" value="1"/>
</dbReference>
<keyword evidence="12" id="KW-1185">Reference proteome</keyword>
<dbReference type="SUPFAM" id="SSF54849">
    <property type="entry name" value="GroEL-intermediate domain like"/>
    <property type="match status" value="1"/>
</dbReference>
<keyword evidence="7 8" id="KW-0143">Chaperone</keyword>
<evidence type="ECO:0000256" key="8">
    <source>
        <dbReference type="RuleBase" id="RU004187"/>
    </source>
</evidence>
<dbReference type="GO" id="GO:0005737">
    <property type="term" value="C:cytoplasm"/>
    <property type="evidence" value="ECO:0007669"/>
    <property type="project" value="UniProtKB-SubCell"/>
</dbReference>
<dbReference type="PANTHER" id="PTHR11353">
    <property type="entry name" value="CHAPERONIN"/>
    <property type="match status" value="1"/>
</dbReference>
<accession>H2KNK7</accession>
<feature type="region of interest" description="Disordered" evidence="10">
    <location>
        <begin position="1"/>
        <end position="30"/>
    </location>
</feature>
<organism evidence="11 12">
    <name type="scientific">Clonorchis sinensis</name>
    <name type="common">Chinese liver fluke</name>
    <dbReference type="NCBI Taxonomy" id="79923"/>
    <lineage>
        <taxon>Eukaryota</taxon>
        <taxon>Metazoa</taxon>
        <taxon>Spiralia</taxon>
        <taxon>Lophotrochozoa</taxon>
        <taxon>Platyhelminthes</taxon>
        <taxon>Trematoda</taxon>
        <taxon>Digenea</taxon>
        <taxon>Opisthorchiida</taxon>
        <taxon>Opisthorchiata</taxon>
        <taxon>Opisthorchiidae</taxon>
        <taxon>Clonorchis</taxon>
    </lineage>
</organism>
<dbReference type="InterPro" id="IPR027410">
    <property type="entry name" value="TCP-1-like_intermed_sf"/>
</dbReference>
<protein>
    <recommendedName>
        <fullName evidence="3 9">T-complex protein 1 subunit delta</fullName>
    </recommendedName>
</protein>
<dbReference type="InterPro" id="IPR027413">
    <property type="entry name" value="GROEL-like_equatorial_sf"/>
</dbReference>
<dbReference type="InterPro" id="IPR017998">
    <property type="entry name" value="Chaperone_TCP-1"/>
</dbReference>
<dbReference type="PROSITE" id="PS00750">
    <property type="entry name" value="TCP1_1"/>
    <property type="match status" value="1"/>
</dbReference>
<dbReference type="NCBIfam" id="NF041083">
    <property type="entry name" value="thermosome_beta"/>
    <property type="match status" value="1"/>
</dbReference>
<dbReference type="EMBL" id="DF142838">
    <property type="protein sequence ID" value="GAA28677.1"/>
    <property type="molecule type" value="Genomic_DNA"/>
</dbReference>
<evidence type="ECO:0000313" key="11">
    <source>
        <dbReference type="EMBL" id="GAA28677.1"/>
    </source>
</evidence>
<reference evidence="11" key="1">
    <citation type="journal article" date="2011" name="Genome Biol.">
        <title>The draft genome of the carcinogenic human liver fluke Clonorchis sinensis.</title>
        <authorList>
            <person name="Wang X."/>
            <person name="Chen W."/>
            <person name="Huang Y."/>
            <person name="Sun J."/>
            <person name="Men J."/>
            <person name="Liu H."/>
            <person name="Luo F."/>
            <person name="Guo L."/>
            <person name="Lv X."/>
            <person name="Deng C."/>
            <person name="Zhou C."/>
            <person name="Fan Y."/>
            <person name="Li X."/>
            <person name="Huang L."/>
            <person name="Hu Y."/>
            <person name="Liang C."/>
            <person name="Hu X."/>
            <person name="Xu J."/>
            <person name="Yu X."/>
        </authorList>
    </citation>
    <scope>NUCLEOTIDE SEQUENCE [LARGE SCALE GENOMIC DNA]</scope>
    <source>
        <strain evidence="11">Henan</strain>
    </source>
</reference>
<evidence type="ECO:0000256" key="9">
    <source>
        <dbReference type="RuleBase" id="RU004192"/>
    </source>
</evidence>
<dbReference type="PRINTS" id="PR00304">
    <property type="entry name" value="TCOMPLEXTCP1"/>
</dbReference>
<dbReference type="AlphaFoldDB" id="H2KNK7"/>
<dbReference type="GO" id="GO:0140662">
    <property type="term" value="F:ATP-dependent protein folding chaperone"/>
    <property type="evidence" value="ECO:0007669"/>
    <property type="project" value="InterPro"/>
</dbReference>
<evidence type="ECO:0000256" key="2">
    <source>
        <dbReference type="ARBA" id="ARBA00008020"/>
    </source>
</evidence>
<evidence type="ECO:0000313" key="12">
    <source>
        <dbReference type="Proteomes" id="UP000008909"/>
    </source>
</evidence>
<dbReference type="Gene3D" id="1.10.560.10">
    <property type="entry name" value="GroEL-like equatorial domain"/>
    <property type="match status" value="1"/>
</dbReference>
<dbReference type="InterPro" id="IPR002194">
    <property type="entry name" value="Chaperonin_TCP-1_CS"/>
</dbReference>
<gene>
    <name evidence="11" type="ORF">CLF_100351</name>
</gene>
<evidence type="ECO:0000256" key="4">
    <source>
        <dbReference type="ARBA" id="ARBA00022490"/>
    </source>
</evidence>
<evidence type="ECO:0000256" key="7">
    <source>
        <dbReference type="ARBA" id="ARBA00023186"/>
    </source>
</evidence>
<dbReference type="InterPro" id="IPR054827">
    <property type="entry name" value="thermosome_alpha"/>
</dbReference>
<dbReference type="CDD" id="cd03338">
    <property type="entry name" value="TCP1_delta"/>
    <property type="match status" value="1"/>
</dbReference>
<evidence type="ECO:0000256" key="10">
    <source>
        <dbReference type="SAM" id="MobiDB-lite"/>
    </source>
</evidence>
<dbReference type="InterPro" id="IPR012717">
    <property type="entry name" value="Chap_CCT_delta"/>
</dbReference>
<evidence type="ECO:0000256" key="5">
    <source>
        <dbReference type="ARBA" id="ARBA00022741"/>
    </source>
</evidence>
<dbReference type="Pfam" id="PF00118">
    <property type="entry name" value="Cpn60_TCP1"/>
    <property type="match status" value="1"/>
</dbReference>
<dbReference type="Proteomes" id="UP000008909">
    <property type="component" value="Unassembled WGS sequence"/>
</dbReference>
<dbReference type="GO" id="GO:0051082">
    <property type="term" value="F:unfolded protein binding"/>
    <property type="evidence" value="ECO:0007669"/>
    <property type="project" value="InterPro"/>
</dbReference>
<dbReference type="NCBIfam" id="TIGR02342">
    <property type="entry name" value="chap_CCT_delta"/>
    <property type="match status" value="1"/>
</dbReference>
<name>H2KNK7_CLOSI</name>
<dbReference type="PROSITE" id="PS00995">
    <property type="entry name" value="TCP1_3"/>
    <property type="match status" value="1"/>
</dbReference>